<sequence>MPNNNTSVQSVKNSNGNAPAFDKLTKAELIELLSGDIKAPITPAELYRCAVSIVAKWCNEVIADRYASMFDVTNGLESLEKLYKNR</sequence>
<reference evidence="1" key="1">
    <citation type="journal article" date="2021" name="Proc. Natl. Acad. Sci. U.S.A.">
        <title>A Catalog of Tens of Thousands of Viruses from Human Metagenomes Reveals Hidden Associations with Chronic Diseases.</title>
        <authorList>
            <person name="Tisza M.J."/>
            <person name="Buck C.B."/>
        </authorList>
    </citation>
    <scope>NUCLEOTIDE SEQUENCE</scope>
    <source>
        <strain evidence="1">Ctxdc10</strain>
    </source>
</reference>
<accession>A0A8S5TSH6</accession>
<dbReference type="EMBL" id="BK015918">
    <property type="protein sequence ID" value="DAF85170.1"/>
    <property type="molecule type" value="Genomic_DNA"/>
</dbReference>
<proteinExistence type="predicted"/>
<evidence type="ECO:0000313" key="1">
    <source>
        <dbReference type="EMBL" id="DAF85170.1"/>
    </source>
</evidence>
<name>A0A8S5TSH6_9CAUD</name>
<protein>
    <submittedName>
        <fullName evidence="1">Uncharacterized protein</fullName>
    </submittedName>
</protein>
<organism evidence="1">
    <name type="scientific">Siphoviridae sp. ctxdc10</name>
    <dbReference type="NCBI Taxonomy" id="2825740"/>
    <lineage>
        <taxon>Viruses</taxon>
        <taxon>Duplodnaviria</taxon>
        <taxon>Heunggongvirae</taxon>
        <taxon>Uroviricota</taxon>
        <taxon>Caudoviricetes</taxon>
    </lineage>
</organism>